<dbReference type="Proteomes" id="UP001590950">
    <property type="component" value="Unassembled WGS sequence"/>
</dbReference>
<protein>
    <submittedName>
        <fullName evidence="1">Uncharacterized protein</fullName>
    </submittedName>
</protein>
<organism evidence="1 2">
    <name type="scientific">Stereocaulon virgatum</name>
    <dbReference type="NCBI Taxonomy" id="373712"/>
    <lineage>
        <taxon>Eukaryota</taxon>
        <taxon>Fungi</taxon>
        <taxon>Dikarya</taxon>
        <taxon>Ascomycota</taxon>
        <taxon>Pezizomycotina</taxon>
        <taxon>Lecanoromycetes</taxon>
        <taxon>OSLEUM clade</taxon>
        <taxon>Lecanoromycetidae</taxon>
        <taxon>Lecanorales</taxon>
        <taxon>Lecanorineae</taxon>
        <taxon>Stereocaulaceae</taxon>
        <taxon>Stereocaulon</taxon>
    </lineage>
</organism>
<dbReference type="EMBL" id="JBEFKJ010000015">
    <property type="protein sequence ID" value="KAL2042012.1"/>
    <property type="molecule type" value="Genomic_DNA"/>
</dbReference>
<gene>
    <name evidence="1" type="ORF">N7G274_005200</name>
</gene>
<accession>A0ABR4A7Y3</accession>
<keyword evidence="2" id="KW-1185">Reference proteome</keyword>
<name>A0ABR4A7Y3_9LECA</name>
<sequence length="96" mass="10933">MADVHAVFETLHKEVEKTMHIDEGHKSCLAVLNLRIIFEPFPAIVEERPLVFLWATLLQDGFIMELEKQEPLALVILAHYATLLHGINEEMVGART</sequence>
<comment type="caution">
    <text evidence="1">The sequence shown here is derived from an EMBL/GenBank/DDBJ whole genome shotgun (WGS) entry which is preliminary data.</text>
</comment>
<evidence type="ECO:0000313" key="2">
    <source>
        <dbReference type="Proteomes" id="UP001590950"/>
    </source>
</evidence>
<reference evidence="1 2" key="1">
    <citation type="submission" date="2024-09" db="EMBL/GenBank/DDBJ databases">
        <title>Rethinking Asexuality: The Enigmatic Case of Functional Sexual Genes in Lepraria (Stereocaulaceae).</title>
        <authorList>
            <person name="Doellman M."/>
            <person name="Sun Y."/>
            <person name="Barcenas-Pena A."/>
            <person name="Lumbsch H.T."/>
            <person name="Grewe F."/>
        </authorList>
    </citation>
    <scope>NUCLEOTIDE SEQUENCE [LARGE SCALE GENOMIC DNA]</scope>
    <source>
        <strain evidence="1 2">Mercado 3170</strain>
    </source>
</reference>
<proteinExistence type="predicted"/>
<evidence type="ECO:0000313" key="1">
    <source>
        <dbReference type="EMBL" id="KAL2042012.1"/>
    </source>
</evidence>